<proteinExistence type="predicted"/>
<dbReference type="EMBL" id="JAMBOL010000023">
    <property type="protein sequence ID" value="MCM3715875.1"/>
    <property type="molecule type" value="Genomic_DNA"/>
</dbReference>
<evidence type="ECO:0000313" key="1">
    <source>
        <dbReference type="EMBL" id="MCM3715875.1"/>
    </source>
</evidence>
<dbReference type="Proteomes" id="UP001139179">
    <property type="component" value="Unassembled WGS sequence"/>
</dbReference>
<gene>
    <name evidence="1" type="ORF">M3202_17615</name>
</gene>
<accession>A0A9X2DTI8</accession>
<dbReference type="AlphaFoldDB" id="A0A9X2DTI8"/>
<sequence>MKAIYIDTRSRLISAKAVWVTQIAPGQLIIREAVELPHIPKSAELYIVDATGYSALSSEGFVEVFHESSFNQFSIIGELLIGEGGLKPVAPREVFMIKRGYIQPLTTHENSNVDVANTAYYSLKESYKYLSNSVLIMEGQSDQTNAIDFSGEVITLAEKEDSKGNLELEFPEEHRQDIVNPISVQAADIMDEHYWQYYNDIEYSAAEKHNSLLKKVIISIIAETDEEIKFGNAFFQNLDRKVANVIVSEMVRRGASLEECLDEFEERYREKAIAILDNILNVQLIEAHHDDNNRLFTWVVPDTLIDNLRIGAKVEVETKYGIRTVTINNIFRGPNINRHKSVLGLAEEVE</sequence>
<reference evidence="1" key="1">
    <citation type="submission" date="2022-05" db="EMBL/GenBank/DDBJ databases">
        <title>Comparative Genomics of Spacecraft Associated Microbes.</title>
        <authorList>
            <person name="Tran M.T."/>
            <person name="Wright A."/>
            <person name="Seuylemezian A."/>
            <person name="Eisen J."/>
            <person name="Coil D."/>
        </authorList>
    </citation>
    <scope>NUCLEOTIDE SEQUENCE</scope>
    <source>
        <strain evidence="1">214.1.1</strain>
    </source>
</reference>
<organism evidence="1 2">
    <name type="scientific">Halalkalibacter oceani</name>
    <dbReference type="NCBI Taxonomy" id="1653776"/>
    <lineage>
        <taxon>Bacteria</taxon>
        <taxon>Bacillati</taxon>
        <taxon>Bacillota</taxon>
        <taxon>Bacilli</taxon>
        <taxon>Bacillales</taxon>
        <taxon>Bacillaceae</taxon>
        <taxon>Halalkalibacter</taxon>
    </lineage>
</organism>
<keyword evidence="2" id="KW-1185">Reference proteome</keyword>
<dbReference type="RefSeq" id="WP_251224576.1">
    <property type="nucleotide sequence ID" value="NZ_JAMBOL010000023.1"/>
</dbReference>
<comment type="caution">
    <text evidence="1">The sequence shown here is derived from an EMBL/GenBank/DDBJ whole genome shotgun (WGS) entry which is preliminary data.</text>
</comment>
<name>A0A9X2DTI8_9BACI</name>
<protein>
    <submittedName>
        <fullName evidence="1">Uncharacterized protein</fullName>
    </submittedName>
</protein>
<evidence type="ECO:0000313" key="2">
    <source>
        <dbReference type="Proteomes" id="UP001139179"/>
    </source>
</evidence>